<evidence type="ECO:0000256" key="3">
    <source>
        <dbReference type="ARBA" id="ARBA00022989"/>
    </source>
</evidence>
<evidence type="ECO:0000313" key="7">
    <source>
        <dbReference type="EMBL" id="MDZ5760908.1"/>
    </source>
</evidence>
<evidence type="ECO:0000256" key="1">
    <source>
        <dbReference type="ARBA" id="ARBA00004167"/>
    </source>
</evidence>
<protein>
    <submittedName>
        <fullName evidence="7">DNA-like domain protein</fullName>
    </submittedName>
</protein>
<organism evidence="7 8">
    <name type="scientific">Lyticum sinuosum</name>
    <dbReference type="NCBI Taxonomy" id="1332059"/>
    <lineage>
        <taxon>Bacteria</taxon>
        <taxon>Pseudomonadati</taxon>
        <taxon>Pseudomonadota</taxon>
        <taxon>Alphaproteobacteria</taxon>
        <taxon>Rickettsiales</taxon>
        <taxon>Lyticum</taxon>
    </lineage>
</organism>
<dbReference type="PANTHER" id="PTHR12763">
    <property type="match status" value="1"/>
</dbReference>
<keyword evidence="8" id="KW-1185">Reference proteome</keyword>
<dbReference type="SUPFAM" id="SSF46565">
    <property type="entry name" value="Chaperone J-domain"/>
    <property type="match status" value="1"/>
</dbReference>
<evidence type="ECO:0000256" key="2">
    <source>
        <dbReference type="ARBA" id="ARBA00022692"/>
    </source>
</evidence>
<dbReference type="InterPro" id="IPR001623">
    <property type="entry name" value="DnaJ_domain"/>
</dbReference>
<dbReference type="PROSITE" id="PS50076">
    <property type="entry name" value="DNAJ_2"/>
    <property type="match status" value="1"/>
</dbReference>
<proteinExistence type="inferred from homology"/>
<keyword evidence="4" id="KW-0472">Membrane</keyword>
<dbReference type="FunFam" id="1.10.287.110:FF:000001">
    <property type="entry name" value="Import inner membrane translocase subunit tim14"/>
    <property type="match status" value="1"/>
</dbReference>
<evidence type="ECO:0000313" key="8">
    <source>
        <dbReference type="Proteomes" id="UP001289135"/>
    </source>
</evidence>
<evidence type="ECO:0000256" key="5">
    <source>
        <dbReference type="ARBA" id="ARBA00038105"/>
    </source>
</evidence>
<evidence type="ECO:0000256" key="4">
    <source>
        <dbReference type="ARBA" id="ARBA00023136"/>
    </source>
</evidence>
<dbReference type="Proteomes" id="UP001289135">
    <property type="component" value="Unassembled WGS sequence"/>
</dbReference>
<dbReference type="Gene3D" id="1.10.287.110">
    <property type="entry name" value="DnaJ domain"/>
    <property type="match status" value="1"/>
</dbReference>
<reference evidence="7" key="1">
    <citation type="submission" date="2023-02" db="EMBL/GenBank/DDBJ databases">
        <title>Host association and intracellularity evolved multiple times independently in the Rickettsiales.</title>
        <authorList>
            <person name="Castelli M."/>
            <person name="Nardi T."/>
            <person name="Gammuto L."/>
            <person name="Bellinzona G."/>
            <person name="Sabaneyeva E."/>
            <person name="Potekhin A."/>
            <person name="Serra V."/>
            <person name="Petroni G."/>
            <person name="Sassera D."/>
        </authorList>
    </citation>
    <scope>NUCLEOTIDE SEQUENCE</scope>
    <source>
        <strain evidence="7">USBL-36I1</strain>
    </source>
</reference>
<keyword evidence="2" id="KW-0812">Transmembrane</keyword>
<feature type="domain" description="J" evidence="6">
    <location>
        <begin position="71"/>
        <end position="124"/>
    </location>
</feature>
<name>A0AAE5AHB3_9RICK</name>
<dbReference type="RefSeq" id="WP_322498344.1">
    <property type="nucleotide sequence ID" value="NZ_JARGYU010000001.1"/>
</dbReference>
<dbReference type="CDD" id="cd06257">
    <property type="entry name" value="DnaJ"/>
    <property type="match status" value="1"/>
</dbReference>
<gene>
    <name evidence="7" type="ORF">Lyticum_00063</name>
</gene>
<sequence length="126" mass="14473">MYIFVLATVAYIIYKSSKKQIGKEENPIDRLFETAESTIKNLKDSIKKIHHSIKINHEYNKNKPKSMSKEEALLILGIEKNASQDEVNQAFRKLMLSNHPDKGGSKYIASKIIEARDILINKQKNN</sequence>
<accession>A0AAE5AHB3</accession>
<dbReference type="AlphaFoldDB" id="A0AAE5AHB3"/>
<comment type="similarity">
    <text evidence="5">Belongs to the TIM14 family.</text>
</comment>
<dbReference type="PRINTS" id="PR00625">
    <property type="entry name" value="JDOMAIN"/>
</dbReference>
<dbReference type="EMBL" id="JARGYU010000001">
    <property type="protein sequence ID" value="MDZ5760908.1"/>
    <property type="molecule type" value="Genomic_DNA"/>
</dbReference>
<dbReference type="GO" id="GO:0001671">
    <property type="term" value="F:ATPase activator activity"/>
    <property type="evidence" value="ECO:0007669"/>
    <property type="project" value="TreeGrafter"/>
</dbReference>
<dbReference type="PANTHER" id="PTHR12763:SF28">
    <property type="entry name" value="GEO10507P1-RELATED"/>
    <property type="match status" value="1"/>
</dbReference>
<dbReference type="Pfam" id="PF00226">
    <property type="entry name" value="DnaJ"/>
    <property type="match status" value="1"/>
</dbReference>
<comment type="caution">
    <text evidence="7">The sequence shown here is derived from an EMBL/GenBank/DDBJ whole genome shotgun (WGS) entry which is preliminary data.</text>
</comment>
<keyword evidence="3" id="KW-1133">Transmembrane helix</keyword>
<dbReference type="InterPro" id="IPR036869">
    <property type="entry name" value="J_dom_sf"/>
</dbReference>
<dbReference type="GO" id="GO:0030150">
    <property type="term" value="P:protein import into mitochondrial matrix"/>
    <property type="evidence" value="ECO:0007669"/>
    <property type="project" value="TreeGrafter"/>
</dbReference>
<dbReference type="SMART" id="SM00271">
    <property type="entry name" value="DnaJ"/>
    <property type="match status" value="1"/>
</dbReference>
<evidence type="ECO:0000259" key="6">
    <source>
        <dbReference type="PROSITE" id="PS50076"/>
    </source>
</evidence>
<comment type="subcellular location">
    <subcellularLocation>
        <location evidence="1">Membrane</location>
        <topology evidence="1">Single-pass membrane protein</topology>
    </subcellularLocation>
</comment>
<dbReference type="GO" id="GO:0016020">
    <property type="term" value="C:membrane"/>
    <property type="evidence" value="ECO:0007669"/>
    <property type="project" value="UniProtKB-SubCell"/>
</dbReference>